<feature type="binding site" evidence="3">
    <location>
        <position position="96"/>
    </location>
    <ligand>
        <name>substrate</name>
    </ligand>
</feature>
<comment type="cofactor">
    <cofactor evidence="3">
        <name>Zn(2+)</name>
        <dbReference type="ChEBI" id="CHEBI:29105"/>
    </cofactor>
    <text evidence="3">Binds 1 divalent metal cation per subunit.</text>
</comment>
<proteinExistence type="inferred from homology"/>
<dbReference type="EMBL" id="AP031322">
    <property type="protein sequence ID" value="BFH73028.1"/>
    <property type="molecule type" value="Genomic_DNA"/>
</dbReference>
<comment type="similarity">
    <text evidence="1">Belongs to the SMP-30/CGR1 family.</text>
</comment>
<dbReference type="KEGG" id="sjv:SJAV_09720"/>
<evidence type="ECO:0000256" key="2">
    <source>
        <dbReference type="PIRSR" id="PIRSR605511-1"/>
    </source>
</evidence>
<feature type="binding site" evidence="3">
    <location>
        <position position="13"/>
    </location>
    <ligand>
        <name>a divalent metal cation</name>
        <dbReference type="ChEBI" id="CHEBI:60240"/>
    </ligand>
</feature>
<keyword evidence="3" id="KW-0862">Zinc</keyword>
<dbReference type="PANTHER" id="PTHR10907:SF47">
    <property type="entry name" value="REGUCALCIN"/>
    <property type="match status" value="1"/>
</dbReference>
<organism evidence="5">
    <name type="scientific">Sulfurisphaera javensis</name>
    <dbReference type="NCBI Taxonomy" id="2049879"/>
    <lineage>
        <taxon>Archaea</taxon>
        <taxon>Thermoproteota</taxon>
        <taxon>Thermoprotei</taxon>
        <taxon>Sulfolobales</taxon>
        <taxon>Sulfolobaceae</taxon>
        <taxon>Sulfurisphaera</taxon>
    </lineage>
</organism>
<dbReference type="PANTHER" id="PTHR10907">
    <property type="entry name" value="REGUCALCIN"/>
    <property type="match status" value="1"/>
</dbReference>
<evidence type="ECO:0000256" key="3">
    <source>
        <dbReference type="PIRSR" id="PIRSR605511-2"/>
    </source>
</evidence>
<dbReference type="GeneID" id="92353901"/>
<dbReference type="PRINTS" id="PR01790">
    <property type="entry name" value="SMP30FAMILY"/>
</dbReference>
<evidence type="ECO:0000313" key="5">
    <source>
        <dbReference type="EMBL" id="BFH73028.1"/>
    </source>
</evidence>
<accession>A0AAT9GQA6</accession>
<dbReference type="InterPro" id="IPR013658">
    <property type="entry name" value="SGL"/>
</dbReference>
<feature type="binding site" evidence="3">
    <location>
        <position position="190"/>
    </location>
    <ligand>
        <name>a divalent metal cation</name>
        <dbReference type="ChEBI" id="CHEBI:60240"/>
    </ligand>
</feature>
<sequence length="280" mass="31936">MDVFSNYKAKLGEGPVYDFNSIYWVDIEGKKIIIKNLDDKNEKIIEVPDMVSSLCVIDENRVLATIRHTISLVNIQTKEIKEIVSVEVNISKNTFNDGKCDPKGRFWAGTMNTSKDSPSGNLYRFDKELKKMLSNLTVSNGLAWDLDRGKMYLIDSPIRKVYSFDYDVNTGDIYNKEVFIDFSTEKGNPDGMTIDEEGYLWIAHWGGGKVSRWSPNGKKVSELKLPVTYVTSVTFGEEDLDTLFITTANKEDEPLSGKLFYHKVNTKGTKSYRFSFLYTK</sequence>
<feature type="domain" description="SMP-30/Gluconolactonase/LRE-like region" evidence="4">
    <location>
        <begin position="11"/>
        <end position="249"/>
    </location>
</feature>
<gene>
    <name evidence="5" type="ORF">SJAV_09720</name>
</gene>
<dbReference type="GO" id="GO:0004341">
    <property type="term" value="F:gluconolactonase activity"/>
    <property type="evidence" value="ECO:0007669"/>
    <property type="project" value="TreeGrafter"/>
</dbReference>
<evidence type="ECO:0000259" key="4">
    <source>
        <dbReference type="Pfam" id="PF08450"/>
    </source>
</evidence>
<keyword evidence="3" id="KW-0479">Metal-binding</keyword>
<evidence type="ECO:0000256" key="1">
    <source>
        <dbReference type="ARBA" id="ARBA00008853"/>
    </source>
</evidence>
<reference evidence="5" key="1">
    <citation type="submission" date="2024-03" db="EMBL/GenBank/DDBJ databases">
        <title>Complete genome sequence of Sulfurisphaera javensis strain KD-1.</title>
        <authorList>
            <person name="Sakai H."/>
            <person name="Nur N."/>
            <person name="Suwanto A."/>
            <person name="Kurosawa N."/>
        </authorList>
    </citation>
    <scope>NUCLEOTIDE SEQUENCE</scope>
    <source>
        <strain evidence="5">KD-1</strain>
    </source>
</reference>
<dbReference type="Pfam" id="PF08450">
    <property type="entry name" value="SGL"/>
    <property type="match status" value="1"/>
</dbReference>
<feature type="binding site" evidence="3">
    <location>
        <position position="140"/>
    </location>
    <ligand>
        <name>a divalent metal cation</name>
        <dbReference type="ChEBI" id="CHEBI:60240"/>
    </ligand>
</feature>
<dbReference type="GO" id="GO:0019853">
    <property type="term" value="P:L-ascorbic acid biosynthetic process"/>
    <property type="evidence" value="ECO:0007669"/>
    <property type="project" value="TreeGrafter"/>
</dbReference>
<dbReference type="InterPro" id="IPR005511">
    <property type="entry name" value="SMP-30"/>
</dbReference>
<dbReference type="Gene3D" id="2.120.10.30">
    <property type="entry name" value="TolB, C-terminal domain"/>
    <property type="match status" value="1"/>
</dbReference>
<dbReference type="InterPro" id="IPR011042">
    <property type="entry name" value="6-blade_b-propeller_TolB-like"/>
</dbReference>
<name>A0AAT9GQA6_9CREN</name>
<feature type="active site" description="Proton donor/acceptor" evidence="2">
    <location>
        <position position="190"/>
    </location>
</feature>
<protein>
    <submittedName>
        <fullName evidence="5">SMP-30/gluconolactonase/LRE family protein</fullName>
    </submittedName>
</protein>
<dbReference type="GO" id="GO:0005509">
    <property type="term" value="F:calcium ion binding"/>
    <property type="evidence" value="ECO:0007669"/>
    <property type="project" value="TreeGrafter"/>
</dbReference>
<dbReference type="RefSeq" id="WP_369611207.1">
    <property type="nucleotide sequence ID" value="NZ_AP031322.1"/>
</dbReference>
<dbReference type="AlphaFoldDB" id="A0AAT9GQA6"/>
<dbReference type="SUPFAM" id="SSF63829">
    <property type="entry name" value="Calcium-dependent phosphotriesterase"/>
    <property type="match status" value="1"/>
</dbReference>